<gene>
    <name evidence="3" type="ORF">E6K71_08215</name>
</gene>
<protein>
    <recommendedName>
        <fullName evidence="5">Dipeptidylpeptidase IV N-terminal domain-containing protein</fullName>
    </recommendedName>
</protein>
<comment type="similarity">
    <text evidence="1">Belongs to the TolB family.</text>
</comment>
<dbReference type="SUPFAM" id="SSF82171">
    <property type="entry name" value="DPP6 N-terminal domain-like"/>
    <property type="match status" value="1"/>
</dbReference>
<evidence type="ECO:0000313" key="3">
    <source>
        <dbReference type="EMBL" id="TMQ48116.1"/>
    </source>
</evidence>
<name>A0A538S9V8_UNCEI</name>
<accession>A0A538S9V8</accession>
<dbReference type="Pfam" id="PF07676">
    <property type="entry name" value="PD40"/>
    <property type="match status" value="5"/>
</dbReference>
<dbReference type="Gene3D" id="2.120.10.30">
    <property type="entry name" value="TolB, C-terminal domain"/>
    <property type="match status" value="3"/>
</dbReference>
<evidence type="ECO:0000256" key="1">
    <source>
        <dbReference type="ARBA" id="ARBA00009820"/>
    </source>
</evidence>
<dbReference type="PANTHER" id="PTHR36842:SF1">
    <property type="entry name" value="PROTEIN TOLB"/>
    <property type="match status" value="1"/>
</dbReference>
<dbReference type="AlphaFoldDB" id="A0A538S9V8"/>
<organism evidence="3 4">
    <name type="scientific">Eiseniibacteriota bacterium</name>
    <dbReference type="NCBI Taxonomy" id="2212470"/>
    <lineage>
        <taxon>Bacteria</taxon>
        <taxon>Candidatus Eiseniibacteriota</taxon>
    </lineage>
</organism>
<feature type="region of interest" description="Disordered" evidence="2">
    <location>
        <begin position="326"/>
        <end position="356"/>
    </location>
</feature>
<dbReference type="InterPro" id="IPR011659">
    <property type="entry name" value="WD40"/>
</dbReference>
<proteinExistence type="inferred from homology"/>
<dbReference type="EMBL" id="VBOR01000088">
    <property type="protein sequence ID" value="TMQ48116.1"/>
    <property type="molecule type" value="Genomic_DNA"/>
</dbReference>
<comment type="caution">
    <text evidence="3">The sequence shown here is derived from an EMBL/GenBank/DDBJ whole genome shotgun (WGS) entry which is preliminary data.</text>
</comment>
<evidence type="ECO:0008006" key="5">
    <source>
        <dbReference type="Google" id="ProtNLM"/>
    </source>
</evidence>
<evidence type="ECO:0000313" key="4">
    <source>
        <dbReference type="Proteomes" id="UP000316292"/>
    </source>
</evidence>
<evidence type="ECO:0000256" key="2">
    <source>
        <dbReference type="SAM" id="MobiDB-lite"/>
    </source>
</evidence>
<reference evidence="3 4" key="1">
    <citation type="journal article" date="2019" name="Nat. Microbiol.">
        <title>Mediterranean grassland soil C-N compound turnover is dependent on rainfall and depth, and is mediated by genomically divergent microorganisms.</title>
        <authorList>
            <person name="Diamond S."/>
            <person name="Andeer P.F."/>
            <person name="Li Z."/>
            <person name="Crits-Christoph A."/>
            <person name="Burstein D."/>
            <person name="Anantharaman K."/>
            <person name="Lane K.R."/>
            <person name="Thomas B.C."/>
            <person name="Pan C."/>
            <person name="Northen T.R."/>
            <person name="Banfield J.F."/>
        </authorList>
    </citation>
    <scope>NUCLEOTIDE SEQUENCE [LARGE SCALE GENOMIC DNA]</scope>
    <source>
        <strain evidence="3">WS_1</strain>
    </source>
</reference>
<dbReference type="PANTHER" id="PTHR36842">
    <property type="entry name" value="PROTEIN TOLB HOMOLOG"/>
    <property type="match status" value="1"/>
</dbReference>
<sequence length="356" mass="39346">MGMRLFGEHPWLIPAAIFLGFGVLSSSDAAATTFKEVAADTSRETDPAPSPDGKWIAFTSDRGGHGSSQIYIMPAEGGEPRQLTDEPDSVRAGTPSWAPDGKSILFVSTRGKRYNVYSIPLEGGEAKQLTHAPGSHRFGTYSADGKRIAFYSNRVRPGELYGFNIFVMGAEGETEDDLAQQVTDSKGSPGHPTWSPDGTWIAFVAKEYDSTRQQTMEGNILFTKYQLYKVPSRGGKEIRLTKGLINGQPFEDTWPSWSPDGKWIAFGRQLGPKRDVWIMEVSSGKTFPLTTTGNCIKPTWAWDSKSIYYSLVNEKNEDIWVANDLTLKPPATDPTRPRRSRAGSPVRKSAARRTQR</sequence>
<dbReference type="Proteomes" id="UP000316292">
    <property type="component" value="Unassembled WGS sequence"/>
</dbReference>
<dbReference type="InterPro" id="IPR011042">
    <property type="entry name" value="6-blade_b-propeller_TolB-like"/>
</dbReference>